<dbReference type="RefSeq" id="WP_264794473.1">
    <property type="nucleotide sequence ID" value="NZ_BRVS01000003.1"/>
</dbReference>
<keyword evidence="1" id="KW-0472">Membrane</keyword>
<dbReference type="Proteomes" id="UP001209654">
    <property type="component" value="Unassembled WGS sequence"/>
</dbReference>
<keyword evidence="1" id="KW-0812">Transmembrane</keyword>
<keyword evidence="3" id="KW-1185">Reference proteome</keyword>
<evidence type="ECO:0008006" key="4">
    <source>
        <dbReference type="Google" id="ProtNLM"/>
    </source>
</evidence>
<name>A0ABQ5MQP9_9MICC</name>
<comment type="caution">
    <text evidence="2">The sequence shown here is derived from an EMBL/GenBank/DDBJ whole genome shotgun (WGS) entry which is preliminary data.</text>
</comment>
<feature type="transmembrane region" description="Helical" evidence="1">
    <location>
        <begin position="34"/>
        <end position="58"/>
    </location>
</feature>
<evidence type="ECO:0000313" key="2">
    <source>
        <dbReference type="EMBL" id="GLB66307.1"/>
    </source>
</evidence>
<evidence type="ECO:0000313" key="3">
    <source>
        <dbReference type="Proteomes" id="UP001209654"/>
    </source>
</evidence>
<feature type="transmembrane region" description="Helical" evidence="1">
    <location>
        <begin position="70"/>
        <end position="88"/>
    </location>
</feature>
<gene>
    <name evidence="2" type="ORF">AHIS1636_07460</name>
</gene>
<accession>A0ABQ5MQP9</accession>
<organism evidence="2 3">
    <name type="scientific">Arthrobacter mangrovi</name>
    <dbReference type="NCBI Taxonomy" id="2966350"/>
    <lineage>
        <taxon>Bacteria</taxon>
        <taxon>Bacillati</taxon>
        <taxon>Actinomycetota</taxon>
        <taxon>Actinomycetes</taxon>
        <taxon>Micrococcales</taxon>
        <taxon>Micrococcaceae</taxon>
        <taxon>Arthrobacter</taxon>
    </lineage>
</organism>
<evidence type="ECO:0000256" key="1">
    <source>
        <dbReference type="SAM" id="Phobius"/>
    </source>
</evidence>
<keyword evidence="1" id="KW-1133">Transmembrane helix</keyword>
<proteinExistence type="predicted"/>
<dbReference type="EMBL" id="BRVS01000003">
    <property type="protein sequence ID" value="GLB66307.1"/>
    <property type="molecule type" value="Genomic_DNA"/>
</dbReference>
<feature type="transmembrane region" description="Helical" evidence="1">
    <location>
        <begin position="95"/>
        <end position="112"/>
    </location>
</feature>
<sequence length="125" mass="13626">MAVDGFFITGVVICLVSALICIVAAIIRQPPNDITILAVAAVELFLLVYGVAAVFRQLGGEPVAGEAWEFWGYWITALLVPVAAFWWSMLERSRWSNLVLGAVGLTIAVMLVRMEQIWDMAGTAL</sequence>
<reference evidence="2 3" key="1">
    <citation type="journal article" date="2023" name="Int. J. Syst. Evol. Microbiol.">
        <title>Arthrobacter mangrovi sp. nov., an actinobacterium isolated from the rhizosphere of a mangrove.</title>
        <authorList>
            <person name="Hamada M."/>
            <person name="Saitou S."/>
            <person name="Enomoto N."/>
            <person name="Nanri K."/>
            <person name="Hidaka K."/>
            <person name="Miura T."/>
            <person name="Tamura T."/>
        </authorList>
    </citation>
    <scope>NUCLEOTIDE SEQUENCE [LARGE SCALE GENOMIC DNA]</scope>
    <source>
        <strain evidence="2 3">NBRC 112813</strain>
    </source>
</reference>
<protein>
    <recommendedName>
        <fullName evidence="4">Integral membrane protein</fullName>
    </recommendedName>
</protein>
<feature type="transmembrane region" description="Helical" evidence="1">
    <location>
        <begin position="6"/>
        <end position="27"/>
    </location>
</feature>